<comment type="similarity">
    <text evidence="2">Belongs to the RmuC family.</text>
</comment>
<evidence type="ECO:0000313" key="6">
    <source>
        <dbReference type="EMBL" id="OGM26750.1"/>
    </source>
</evidence>
<dbReference type="GO" id="GO:0006310">
    <property type="term" value="P:DNA recombination"/>
    <property type="evidence" value="ECO:0007669"/>
    <property type="project" value="UniProtKB-KW"/>
</dbReference>
<evidence type="ECO:0000256" key="4">
    <source>
        <dbReference type="ARBA" id="ARBA00023172"/>
    </source>
</evidence>
<keyword evidence="4" id="KW-0233">DNA recombination</keyword>
<keyword evidence="3" id="KW-0175">Coiled coil</keyword>
<dbReference type="AlphaFoldDB" id="A0A1F7YHU0"/>
<comment type="caution">
    <text evidence="6">The sequence shown here is derived from an EMBL/GenBank/DDBJ whole genome shotgun (WGS) entry which is preliminary data.</text>
</comment>
<evidence type="ECO:0000256" key="1">
    <source>
        <dbReference type="ARBA" id="ARBA00003416"/>
    </source>
</evidence>
<dbReference type="Proteomes" id="UP000178851">
    <property type="component" value="Unassembled WGS sequence"/>
</dbReference>
<dbReference type="InterPro" id="IPR003798">
    <property type="entry name" value="DNA_recombination_RmuC"/>
</dbReference>
<proteinExistence type="inferred from homology"/>
<dbReference type="Pfam" id="PF02646">
    <property type="entry name" value="RmuC"/>
    <property type="match status" value="1"/>
</dbReference>
<evidence type="ECO:0000256" key="2">
    <source>
        <dbReference type="ARBA" id="ARBA00009840"/>
    </source>
</evidence>
<keyword evidence="5" id="KW-1133">Transmembrane helix</keyword>
<comment type="function">
    <text evidence="1">Involved in DNA recombination.</text>
</comment>
<evidence type="ECO:0000313" key="7">
    <source>
        <dbReference type="Proteomes" id="UP000178851"/>
    </source>
</evidence>
<name>A0A1F7YHU0_9BACT</name>
<evidence type="ECO:0008006" key="8">
    <source>
        <dbReference type="Google" id="ProtNLM"/>
    </source>
</evidence>
<keyword evidence="5" id="KW-0812">Transmembrane</keyword>
<keyword evidence="5" id="KW-0472">Membrane</keyword>
<sequence>MDNVLLIIVLFLGFLAIIVFINKKLSDIAEKQKPDQIITQFLHSFDTRSQEQTRQIWEQTKNLNERLDSAARVIGEVQKSIGEMSEIGRGMKDLQEFLKSPKLRGNVGEHILKELLGQMLPKQTFHLQYTFKSGDKVDAAIKTAAGIIPVDSKFPMENFRKMVSAQSESEKKTFGKDFERDVKTHIDDISKKYILTDEGTIDYALMYIPSEAVYYEIVNNPSLFEYSGDMRVLPVSPTTFYAYLKAILMSFEGQKIEAKAKEILSAVRAMQKDYTKVEDNLSVLQKHLNNAYNTMSSVITSFTHLGQKISSTRSLSDNEEKPLSSS</sequence>
<dbReference type="EMBL" id="MGGI01000011">
    <property type="protein sequence ID" value="OGM26750.1"/>
    <property type="molecule type" value="Genomic_DNA"/>
</dbReference>
<gene>
    <name evidence="6" type="ORF">A2627_04205</name>
</gene>
<evidence type="ECO:0000256" key="3">
    <source>
        <dbReference type="ARBA" id="ARBA00023054"/>
    </source>
</evidence>
<protein>
    <recommendedName>
        <fullName evidence="8">DNA recombination protein RmuC</fullName>
    </recommendedName>
</protein>
<dbReference type="PANTHER" id="PTHR30563">
    <property type="entry name" value="DNA RECOMBINATION PROTEIN RMUC"/>
    <property type="match status" value="1"/>
</dbReference>
<dbReference type="PANTHER" id="PTHR30563:SF0">
    <property type="entry name" value="DNA RECOMBINATION PROTEIN RMUC"/>
    <property type="match status" value="1"/>
</dbReference>
<evidence type="ECO:0000256" key="5">
    <source>
        <dbReference type="SAM" id="Phobius"/>
    </source>
</evidence>
<accession>A0A1F7YHU0</accession>
<feature type="transmembrane region" description="Helical" evidence="5">
    <location>
        <begin position="6"/>
        <end position="22"/>
    </location>
</feature>
<reference evidence="6 7" key="1">
    <citation type="journal article" date="2016" name="Nat. Commun.">
        <title>Thousands of microbial genomes shed light on interconnected biogeochemical processes in an aquifer system.</title>
        <authorList>
            <person name="Anantharaman K."/>
            <person name="Brown C.T."/>
            <person name="Hug L.A."/>
            <person name="Sharon I."/>
            <person name="Castelle C.J."/>
            <person name="Probst A.J."/>
            <person name="Thomas B.C."/>
            <person name="Singh A."/>
            <person name="Wilkins M.J."/>
            <person name="Karaoz U."/>
            <person name="Brodie E.L."/>
            <person name="Williams K.H."/>
            <person name="Hubbard S.S."/>
            <person name="Banfield J.F."/>
        </authorList>
    </citation>
    <scope>NUCLEOTIDE SEQUENCE [LARGE SCALE GENOMIC DNA]</scope>
</reference>
<organism evidence="6 7">
    <name type="scientific">Candidatus Woesebacteria bacterium RIFCSPHIGHO2_01_FULL_39_28</name>
    <dbReference type="NCBI Taxonomy" id="1802496"/>
    <lineage>
        <taxon>Bacteria</taxon>
        <taxon>Candidatus Woeseibacteriota</taxon>
    </lineage>
</organism>